<gene>
    <name evidence="1" type="ORF">EXU48_12785</name>
</gene>
<dbReference type="Proteomes" id="UP000504882">
    <property type="component" value="Unassembled WGS sequence"/>
</dbReference>
<accession>A0ABY2E1G8</accession>
<organism evidence="1 2">
    <name type="scientific">Occultella glacieicola</name>
    <dbReference type="NCBI Taxonomy" id="2518684"/>
    <lineage>
        <taxon>Bacteria</taxon>
        <taxon>Bacillati</taxon>
        <taxon>Actinomycetota</taxon>
        <taxon>Actinomycetes</taxon>
        <taxon>Micrococcales</taxon>
        <taxon>Ruaniaceae</taxon>
        <taxon>Occultella</taxon>
    </lineage>
</organism>
<evidence type="ECO:0000313" key="2">
    <source>
        <dbReference type="Proteomes" id="UP000504882"/>
    </source>
</evidence>
<name>A0ABY2E1G8_9MICO</name>
<sequence length="318" mass="33745">MAAIKGSLNVKLSNYPPANAGALVKLTNPSTGQVIERKPFLDGSLVVRDIDPGEWQVQVLHPNVTLPLFAKPIRVLPQRLPTFVPVPIDPIDFRDTPIVDVPDANLAPVQQAASAVRTQASAVGGKGAGEVIRAEDWNQLVGAVTDLAGAVLELASLVSPRGHDHPEIATKIDEVQGNLRRFVTAFGQSLLELRRDIENENLRRYTVDMLDVGGVVGPARDRIIGRVAELETSLYATPVEFSAKMAATGTVLAAEVNEIAVGKGAEAAEFLATPQVQKVLTLSQSLAASGGQITAEEELGTYRRTGVALGGSKVGFLR</sequence>
<keyword evidence="2" id="KW-1185">Reference proteome</keyword>
<evidence type="ECO:0000313" key="1">
    <source>
        <dbReference type="EMBL" id="TDE92440.1"/>
    </source>
</evidence>
<dbReference type="EMBL" id="SMNA01000006">
    <property type="protein sequence ID" value="TDE92440.1"/>
    <property type="molecule type" value="Genomic_DNA"/>
</dbReference>
<proteinExistence type="predicted"/>
<dbReference type="RefSeq" id="WP_133108070.1">
    <property type="nucleotide sequence ID" value="NZ_SMNA01000006.1"/>
</dbReference>
<reference evidence="1 2" key="1">
    <citation type="submission" date="2019-03" db="EMBL/GenBank/DDBJ databases">
        <title>Genomic features of bacteria from cold environments.</title>
        <authorList>
            <person name="Shen L."/>
        </authorList>
    </citation>
    <scope>NUCLEOTIDE SEQUENCE [LARGE SCALE GENOMIC DNA]</scope>
    <source>
        <strain evidence="2">T3246-1</strain>
    </source>
</reference>
<protein>
    <submittedName>
        <fullName evidence="1">Uncharacterized protein</fullName>
    </submittedName>
</protein>
<comment type="caution">
    <text evidence="1">The sequence shown here is derived from an EMBL/GenBank/DDBJ whole genome shotgun (WGS) entry which is preliminary data.</text>
</comment>